<dbReference type="GO" id="GO:0016757">
    <property type="term" value="F:glycosyltransferase activity"/>
    <property type="evidence" value="ECO:0007669"/>
    <property type="project" value="UniProtKB-KW"/>
</dbReference>
<evidence type="ECO:0000313" key="2">
    <source>
        <dbReference type="Proteomes" id="UP001368654"/>
    </source>
</evidence>
<sequence>MTTGRDVVFTFSYETYADAEARGMMRPPDRILQTLLNADEVAGLLVANPYRSIPSVLRAGFSPETGPRFAASKRGALITPARMRRADPTKLGAIVGEYRRYDSVLKRRSEQLGLRVPVIVTANPLVAAFCPFAWASSVLYFGRDDWLSSTSRQEYWPAYQMAYQQIRESEIAVAAVSQQIIDRIRPLGPSMVVPNGVSPAEWLAPLPPEPEWLAALPKPRAVYAGTIDQRLDTDAVAALAHSRPDMHFILLGPSPDPDYVSQLRELANVHVHGGVGRDELVATLRNCQLSLLAHRRTALTEAMSPLKIYEYLAAGLPVVSIDLPPVRGINDRVLVAPTAAGMGPLIDRALEIGPMSEAERRDFVSEHSWESRHRVILDLLMRSPLLHRSEVFRR</sequence>
<dbReference type="SUPFAM" id="SSF53756">
    <property type="entry name" value="UDP-Glycosyltransferase/glycogen phosphorylase"/>
    <property type="match status" value="1"/>
</dbReference>
<proteinExistence type="predicted"/>
<evidence type="ECO:0000313" key="1">
    <source>
        <dbReference type="EMBL" id="MEJ1154272.1"/>
    </source>
</evidence>
<protein>
    <submittedName>
        <fullName evidence="1">Glycosyltransferase</fullName>
        <ecNumber evidence="1">2.4.-.-</ecNumber>
    </submittedName>
</protein>
<gene>
    <name evidence="1" type="ORF">WDU96_01505</name>
</gene>
<dbReference type="PANTHER" id="PTHR12526:SF600">
    <property type="entry name" value="GLYCOSYL TRANSFERASE GROUP 1"/>
    <property type="match status" value="1"/>
</dbReference>
<dbReference type="RefSeq" id="WP_337336712.1">
    <property type="nucleotide sequence ID" value="NZ_JBBDGL010000001.1"/>
</dbReference>
<organism evidence="1 2">
    <name type="scientific">Microbacterium marmarense</name>
    <dbReference type="NCBI Taxonomy" id="3122051"/>
    <lineage>
        <taxon>Bacteria</taxon>
        <taxon>Bacillati</taxon>
        <taxon>Actinomycetota</taxon>
        <taxon>Actinomycetes</taxon>
        <taxon>Micrococcales</taxon>
        <taxon>Microbacteriaceae</taxon>
        <taxon>Microbacterium</taxon>
    </lineage>
</organism>
<dbReference type="PANTHER" id="PTHR12526">
    <property type="entry name" value="GLYCOSYLTRANSFERASE"/>
    <property type="match status" value="1"/>
</dbReference>
<accession>A0ABU8LR30</accession>
<dbReference type="Gene3D" id="3.40.50.2000">
    <property type="entry name" value="Glycogen Phosphorylase B"/>
    <property type="match status" value="1"/>
</dbReference>
<dbReference type="EMBL" id="JBBDGL010000001">
    <property type="protein sequence ID" value="MEJ1154272.1"/>
    <property type="molecule type" value="Genomic_DNA"/>
</dbReference>
<comment type="caution">
    <text evidence="1">The sequence shown here is derived from an EMBL/GenBank/DDBJ whole genome shotgun (WGS) entry which is preliminary data.</text>
</comment>
<dbReference type="Pfam" id="PF13692">
    <property type="entry name" value="Glyco_trans_1_4"/>
    <property type="match status" value="1"/>
</dbReference>
<keyword evidence="2" id="KW-1185">Reference proteome</keyword>
<reference evidence="1 2" key="1">
    <citation type="submission" date="2024-02" db="EMBL/GenBank/DDBJ databases">
        <authorList>
            <person name="Saticioglu I.B."/>
        </authorList>
    </citation>
    <scope>NUCLEOTIDE SEQUENCE [LARGE SCALE GENOMIC DNA]</scope>
    <source>
        <strain evidence="1 2">Mu-86</strain>
    </source>
</reference>
<dbReference type="EC" id="2.4.-.-" evidence="1"/>
<keyword evidence="1" id="KW-0808">Transferase</keyword>
<dbReference type="Proteomes" id="UP001368654">
    <property type="component" value="Unassembled WGS sequence"/>
</dbReference>
<keyword evidence="1" id="KW-0328">Glycosyltransferase</keyword>
<name>A0ABU8LR30_9MICO</name>